<evidence type="ECO:0000313" key="2">
    <source>
        <dbReference type="Proteomes" id="UP001499910"/>
    </source>
</evidence>
<protein>
    <recommendedName>
        <fullName evidence="3">Lipocalin-like domain-containing protein</fullName>
    </recommendedName>
</protein>
<gene>
    <name evidence="1" type="ORF">GCM10023209_26530</name>
</gene>
<name>A0ABP9LEP4_9RHOB</name>
<evidence type="ECO:0000313" key="1">
    <source>
        <dbReference type="EMBL" id="GAA5076908.1"/>
    </source>
</evidence>
<dbReference type="EMBL" id="BAABHW010000004">
    <property type="protein sequence ID" value="GAA5076908.1"/>
    <property type="molecule type" value="Genomic_DNA"/>
</dbReference>
<accession>A0ABP9LEP4</accession>
<keyword evidence="2" id="KW-1185">Reference proteome</keyword>
<sequence length="184" mass="19933">MGKRAHPCHDHCMTQAIDPDLIGIWIVQGQPQTYEVTPDGGYHVADPEEPLSFSNGGAVMTWGSLTFTRTAGTGETPVGGWTEDASGDQWAFAQDGTYTVSAGGLSDTGIWDLRDNGASLWTREKRAKITSDGAHLEFLTVYGTTSRYGYTVSNGVWRLLDPANWDELARYVSAAKLMELAGQA</sequence>
<dbReference type="Proteomes" id="UP001499910">
    <property type="component" value="Unassembled WGS sequence"/>
</dbReference>
<evidence type="ECO:0008006" key="3">
    <source>
        <dbReference type="Google" id="ProtNLM"/>
    </source>
</evidence>
<organism evidence="1 2">
    <name type="scientific">[Roseibacterium] beibuensis</name>
    <dbReference type="NCBI Taxonomy" id="1193142"/>
    <lineage>
        <taxon>Bacteria</taxon>
        <taxon>Pseudomonadati</taxon>
        <taxon>Pseudomonadota</taxon>
        <taxon>Alphaproteobacteria</taxon>
        <taxon>Rhodobacterales</taxon>
        <taxon>Roseobacteraceae</taxon>
        <taxon>Roseicyclus</taxon>
    </lineage>
</organism>
<comment type="caution">
    <text evidence="1">The sequence shown here is derived from an EMBL/GenBank/DDBJ whole genome shotgun (WGS) entry which is preliminary data.</text>
</comment>
<proteinExistence type="predicted"/>
<reference evidence="2" key="1">
    <citation type="journal article" date="2019" name="Int. J. Syst. Evol. Microbiol.">
        <title>The Global Catalogue of Microorganisms (GCM) 10K type strain sequencing project: providing services to taxonomists for standard genome sequencing and annotation.</title>
        <authorList>
            <consortium name="The Broad Institute Genomics Platform"/>
            <consortium name="The Broad Institute Genome Sequencing Center for Infectious Disease"/>
            <person name="Wu L."/>
            <person name="Ma J."/>
        </authorList>
    </citation>
    <scope>NUCLEOTIDE SEQUENCE [LARGE SCALE GENOMIC DNA]</scope>
    <source>
        <strain evidence="2">JCM 18015</strain>
    </source>
</reference>